<dbReference type="EMBL" id="FOZW01000004">
    <property type="protein sequence ID" value="SFS75309.1"/>
    <property type="molecule type" value="Genomic_DNA"/>
</dbReference>
<keyword evidence="2" id="KW-0012">Acyltransferase</keyword>
<evidence type="ECO:0000313" key="4">
    <source>
        <dbReference type="Proteomes" id="UP000199392"/>
    </source>
</evidence>
<evidence type="ECO:0000256" key="2">
    <source>
        <dbReference type="ARBA" id="ARBA00023315"/>
    </source>
</evidence>
<keyword evidence="4" id="KW-1185">Reference proteome</keyword>
<accession>A0A1I6SEC9</accession>
<dbReference type="PANTHER" id="PTHR36449">
    <property type="entry name" value="ACETYLTRANSFERASE-RELATED"/>
    <property type="match status" value="1"/>
</dbReference>
<dbReference type="Proteomes" id="UP000199392">
    <property type="component" value="Unassembled WGS sequence"/>
</dbReference>
<dbReference type="GO" id="GO:0016746">
    <property type="term" value="F:acyltransferase activity"/>
    <property type="evidence" value="ECO:0007669"/>
    <property type="project" value="UniProtKB-KW"/>
</dbReference>
<gene>
    <name evidence="3" type="ORF">SAMN04488050_104310</name>
</gene>
<dbReference type="PANTHER" id="PTHR36449:SF1">
    <property type="entry name" value="ACETYLTRANSFERASE"/>
    <property type="match status" value="1"/>
</dbReference>
<reference evidence="4" key="1">
    <citation type="submission" date="2016-10" db="EMBL/GenBank/DDBJ databases">
        <authorList>
            <person name="Varghese N."/>
            <person name="Submissions S."/>
        </authorList>
    </citation>
    <scope>NUCLEOTIDE SEQUENCE [LARGE SCALE GENOMIC DNA]</scope>
    <source>
        <strain evidence="4">DSM 26894</strain>
    </source>
</reference>
<evidence type="ECO:0000313" key="3">
    <source>
        <dbReference type="EMBL" id="SFS75309.1"/>
    </source>
</evidence>
<dbReference type="RefSeq" id="WP_092567386.1">
    <property type="nucleotide sequence ID" value="NZ_FNCL01000004.1"/>
</dbReference>
<keyword evidence="1" id="KW-0808">Transferase</keyword>
<proteinExistence type="predicted"/>
<dbReference type="AlphaFoldDB" id="A0A1I6SEC9"/>
<protein>
    <submittedName>
        <fullName evidence="3">Uncharacterized protein</fullName>
    </submittedName>
</protein>
<sequence>MSSEQKGIAVPAVEELLAPALLTAEHDLSVFHCSRASINAFLVERALNNHLRRISTVYVTSDREGVVWGYYALSMQKIGRKEAFSRKDRGDTPTEISLIALGKLGVDERLEGNNLGEDLLRDAFERVLDLTSNGDPARRLPSPAMLIQAADEGLIEYYRRFNFLARNAEAPLMLTRPIQELENDRVAAKALEAVDEIVALKGARPVVNGD</sequence>
<dbReference type="OrthoDB" id="9799147at2"/>
<name>A0A1I6SEC9_9RHOB</name>
<evidence type="ECO:0000256" key="1">
    <source>
        <dbReference type="ARBA" id="ARBA00022679"/>
    </source>
</evidence>
<organism evidence="3 4">
    <name type="scientific">Alloyangia pacifica</name>
    <dbReference type="NCBI Taxonomy" id="311180"/>
    <lineage>
        <taxon>Bacteria</taxon>
        <taxon>Pseudomonadati</taxon>
        <taxon>Pseudomonadota</taxon>
        <taxon>Alphaproteobacteria</taxon>
        <taxon>Rhodobacterales</taxon>
        <taxon>Roseobacteraceae</taxon>
        <taxon>Alloyangia</taxon>
    </lineage>
</organism>
<dbReference type="Gene3D" id="3.40.630.30">
    <property type="match status" value="1"/>
</dbReference>